<evidence type="ECO:0000256" key="1">
    <source>
        <dbReference type="ARBA" id="ARBA00023015"/>
    </source>
</evidence>
<keyword evidence="3" id="KW-0010">Activator</keyword>
<dbReference type="GO" id="GO:0043565">
    <property type="term" value="F:sequence-specific DNA binding"/>
    <property type="evidence" value="ECO:0007669"/>
    <property type="project" value="InterPro"/>
</dbReference>
<protein>
    <submittedName>
        <fullName evidence="6">AraC family transcriptional regulator</fullName>
    </submittedName>
</protein>
<evidence type="ECO:0000313" key="6">
    <source>
        <dbReference type="EMBL" id="WAV90474.1"/>
    </source>
</evidence>
<keyword evidence="4" id="KW-0804">Transcription</keyword>
<dbReference type="Pfam" id="PF02311">
    <property type="entry name" value="AraC_binding"/>
    <property type="match status" value="1"/>
</dbReference>
<accession>A0A9E9LCS6</accession>
<dbReference type="InterPro" id="IPR014710">
    <property type="entry name" value="RmlC-like_jellyroll"/>
</dbReference>
<keyword evidence="2" id="KW-0238">DNA-binding</keyword>
<dbReference type="InterPro" id="IPR011051">
    <property type="entry name" value="RmlC_Cupin_sf"/>
</dbReference>
<dbReference type="InterPro" id="IPR018060">
    <property type="entry name" value="HTH_AraC"/>
</dbReference>
<dbReference type="InterPro" id="IPR018062">
    <property type="entry name" value="HTH_AraC-typ_CS"/>
</dbReference>
<dbReference type="PRINTS" id="PR00032">
    <property type="entry name" value="HTHARAC"/>
</dbReference>
<dbReference type="PANTHER" id="PTHR43280">
    <property type="entry name" value="ARAC-FAMILY TRANSCRIPTIONAL REGULATOR"/>
    <property type="match status" value="1"/>
</dbReference>
<name>A0A9E9LCS6_9BURK</name>
<dbReference type="AlphaFoldDB" id="A0A9E9LCS6"/>
<dbReference type="SMART" id="SM00342">
    <property type="entry name" value="HTH_ARAC"/>
    <property type="match status" value="1"/>
</dbReference>
<dbReference type="PROSITE" id="PS01124">
    <property type="entry name" value="HTH_ARAC_FAMILY_2"/>
    <property type="match status" value="1"/>
</dbReference>
<evidence type="ECO:0000256" key="2">
    <source>
        <dbReference type="ARBA" id="ARBA00023125"/>
    </source>
</evidence>
<dbReference type="SUPFAM" id="SSF51182">
    <property type="entry name" value="RmlC-like cupins"/>
    <property type="match status" value="1"/>
</dbReference>
<dbReference type="EMBL" id="CP098251">
    <property type="protein sequence ID" value="WAV90474.1"/>
    <property type="molecule type" value="Genomic_DNA"/>
</dbReference>
<dbReference type="Pfam" id="PF12833">
    <property type="entry name" value="HTH_18"/>
    <property type="match status" value="1"/>
</dbReference>
<reference evidence="6" key="1">
    <citation type="journal article" date="2022" name="Front. Microbiol.">
        <title>New perspectives on an old grouping: The genomic and phenotypic variability of Oxalobacter formigenes and the implications for calcium oxalate stone prevention.</title>
        <authorList>
            <person name="Chmiel J.A."/>
            <person name="Carr C."/>
            <person name="Stuivenberg G.A."/>
            <person name="Venema R."/>
            <person name="Chanyi R.M."/>
            <person name="Al K.F."/>
            <person name="Giguere D."/>
            <person name="Say H."/>
            <person name="Akouris P.P."/>
            <person name="Dominguez Romero S.A."/>
            <person name="Kwong A."/>
            <person name="Tai V."/>
            <person name="Koval S.F."/>
            <person name="Razvi H."/>
            <person name="Bjazevic J."/>
            <person name="Burton J.P."/>
        </authorList>
    </citation>
    <scope>NUCLEOTIDE SEQUENCE</scope>
    <source>
        <strain evidence="6">OxK</strain>
    </source>
</reference>
<organism evidence="6">
    <name type="scientific">Oxalobacter aliiformigenes</name>
    <dbReference type="NCBI Taxonomy" id="2946593"/>
    <lineage>
        <taxon>Bacteria</taxon>
        <taxon>Pseudomonadati</taxon>
        <taxon>Pseudomonadota</taxon>
        <taxon>Betaproteobacteria</taxon>
        <taxon>Burkholderiales</taxon>
        <taxon>Oxalobacteraceae</taxon>
        <taxon>Oxalobacter</taxon>
    </lineage>
</organism>
<evidence type="ECO:0000259" key="5">
    <source>
        <dbReference type="PROSITE" id="PS01124"/>
    </source>
</evidence>
<feature type="domain" description="HTH araC/xylS-type" evidence="5">
    <location>
        <begin position="185"/>
        <end position="283"/>
    </location>
</feature>
<evidence type="ECO:0000256" key="4">
    <source>
        <dbReference type="ARBA" id="ARBA00023163"/>
    </source>
</evidence>
<proteinExistence type="predicted"/>
<dbReference type="Proteomes" id="UP001164819">
    <property type="component" value="Chromosome"/>
</dbReference>
<dbReference type="RefSeq" id="WP_269315538.1">
    <property type="nucleotide sequence ID" value="NZ_CP098251.1"/>
</dbReference>
<dbReference type="PROSITE" id="PS00041">
    <property type="entry name" value="HTH_ARAC_FAMILY_1"/>
    <property type="match status" value="1"/>
</dbReference>
<dbReference type="InterPro" id="IPR009057">
    <property type="entry name" value="Homeodomain-like_sf"/>
</dbReference>
<evidence type="ECO:0000256" key="3">
    <source>
        <dbReference type="ARBA" id="ARBA00023159"/>
    </source>
</evidence>
<dbReference type="Gene3D" id="2.60.120.10">
    <property type="entry name" value="Jelly Rolls"/>
    <property type="match status" value="1"/>
</dbReference>
<dbReference type="InterPro" id="IPR020449">
    <property type="entry name" value="Tscrpt_reg_AraC-type_HTH"/>
</dbReference>
<sequence length="289" mass="32724">MKVVQRKIIHDIGQSLSLARFPHLSYPVHRHDEYELVIMTSGTGREYIGQAVADYRAGDMTLIGRDIPHLHLCDTMTGRKTGKGSTCEILYFSANLFPENMSGIPEYAVVAALLEKSAGGIRYSDTALTRDIRRQVKKLDRAEGIVRIQWLFSILDRLGHARETSVIAPLPVGNGVSREHRTTLDKIGHYLTEHFRDTLTLERLAREIGMNPSALCRHFRQRTGKTLFAVLNEIRISHACRLLRDTQQAISAIAWESGFANLSHFNRQFKSLTGQTPGEYRKNIRSKVE</sequence>
<dbReference type="GO" id="GO:0003700">
    <property type="term" value="F:DNA-binding transcription factor activity"/>
    <property type="evidence" value="ECO:0007669"/>
    <property type="project" value="InterPro"/>
</dbReference>
<dbReference type="PANTHER" id="PTHR43280:SF27">
    <property type="entry name" value="TRANSCRIPTIONAL REGULATOR MTLR"/>
    <property type="match status" value="1"/>
</dbReference>
<keyword evidence="1" id="KW-0805">Transcription regulation</keyword>
<dbReference type="Gene3D" id="1.10.10.60">
    <property type="entry name" value="Homeodomain-like"/>
    <property type="match status" value="2"/>
</dbReference>
<dbReference type="SUPFAM" id="SSF46689">
    <property type="entry name" value="Homeodomain-like"/>
    <property type="match status" value="2"/>
</dbReference>
<dbReference type="InterPro" id="IPR003313">
    <property type="entry name" value="AraC-bd"/>
</dbReference>
<gene>
    <name evidence="6" type="ORF">NB646_06260</name>
</gene>